<protein>
    <submittedName>
        <fullName evidence="2">DNA-directed RNA polymerase subunit</fullName>
    </submittedName>
</protein>
<proteinExistence type="predicted"/>
<organism evidence="1 2">
    <name type="scientific">Rhabditophanes sp. KR3021</name>
    <dbReference type="NCBI Taxonomy" id="114890"/>
    <lineage>
        <taxon>Eukaryota</taxon>
        <taxon>Metazoa</taxon>
        <taxon>Ecdysozoa</taxon>
        <taxon>Nematoda</taxon>
        <taxon>Chromadorea</taxon>
        <taxon>Rhabditida</taxon>
        <taxon>Tylenchina</taxon>
        <taxon>Panagrolaimomorpha</taxon>
        <taxon>Strongyloidoidea</taxon>
        <taxon>Alloionematidae</taxon>
        <taxon>Rhabditophanes</taxon>
    </lineage>
</organism>
<name>A0AC35TV12_9BILA</name>
<evidence type="ECO:0000313" key="1">
    <source>
        <dbReference type="Proteomes" id="UP000095286"/>
    </source>
</evidence>
<dbReference type="WBParaSite" id="RSKR_0000427700.1">
    <property type="protein sequence ID" value="RSKR_0000427700.1"/>
    <property type="gene ID" value="RSKR_0000427700"/>
</dbReference>
<evidence type="ECO:0000313" key="2">
    <source>
        <dbReference type="WBParaSite" id="RSKR_0000427700.1"/>
    </source>
</evidence>
<accession>A0AC35TV12</accession>
<reference evidence="2" key="1">
    <citation type="submission" date="2016-11" db="UniProtKB">
        <authorList>
            <consortium name="WormBaseParasite"/>
        </authorList>
    </citation>
    <scope>IDENTIFICATION</scope>
    <source>
        <strain evidence="2">KR3021</strain>
    </source>
</reference>
<sequence length="120" mass="13143">MSGINLTFKQDTEFCGRCGAILPIPNRAPIDVACECCQTTWKFKAVHNQSVNTQFKTYVRSIAESDSTAGVGGDSIVGHICPKCDHGEATYTTRQTRSADEGQTVFYTCTKCKSKSIEYS</sequence>
<dbReference type="Proteomes" id="UP000095286">
    <property type="component" value="Unplaced"/>
</dbReference>